<evidence type="ECO:0000256" key="1">
    <source>
        <dbReference type="SAM" id="Phobius"/>
    </source>
</evidence>
<keyword evidence="1" id="KW-0812">Transmembrane</keyword>
<keyword evidence="3" id="KW-1185">Reference proteome</keyword>
<accession>A0A084IML0</accession>
<sequence length="144" mass="14124">MAVVLGLLAALAYGASDFAAGVGGRRFGAGIVALAVHLLALLVAVAGVVIEAQYEPTRQALAWGLAAGLGSAIGTLALYRGFVVGRISVVAPLSAVVAAGVPALTGLVLGEQLSALASVGLVIAVPAIALVSWQPSAPDQTRAC</sequence>
<protein>
    <recommendedName>
        <fullName evidence="4">EamA domain-containing protein</fullName>
    </recommendedName>
</protein>
<dbReference type="Proteomes" id="UP000028302">
    <property type="component" value="Unassembled WGS sequence"/>
</dbReference>
<name>A0A084IML0_SALHC</name>
<feature type="transmembrane region" description="Helical" evidence="1">
    <location>
        <begin position="62"/>
        <end position="83"/>
    </location>
</feature>
<feature type="transmembrane region" description="Helical" evidence="1">
    <location>
        <begin position="116"/>
        <end position="133"/>
    </location>
</feature>
<evidence type="ECO:0000313" key="2">
    <source>
        <dbReference type="EMBL" id="KEZ77944.1"/>
    </source>
</evidence>
<dbReference type="STRING" id="1304275.C41B8_07852"/>
<feature type="transmembrane region" description="Helical" evidence="1">
    <location>
        <begin position="29"/>
        <end position="50"/>
    </location>
</feature>
<dbReference type="eggNOG" id="COG0697">
    <property type="taxonomic scope" value="Bacteria"/>
</dbReference>
<comment type="caution">
    <text evidence="2">The sequence shown here is derived from an EMBL/GenBank/DDBJ whole genome shotgun (WGS) entry which is preliminary data.</text>
</comment>
<dbReference type="SUPFAM" id="SSF103481">
    <property type="entry name" value="Multidrug resistance efflux transporter EmrE"/>
    <property type="match status" value="1"/>
</dbReference>
<dbReference type="InterPro" id="IPR037185">
    <property type="entry name" value="EmrE-like"/>
</dbReference>
<keyword evidence="1" id="KW-1133">Transmembrane helix</keyword>
<dbReference type="RefSeq" id="WP_051883264.1">
    <property type="nucleotide sequence ID" value="NZ_APNK01000008.1"/>
</dbReference>
<gene>
    <name evidence="2" type="ORF">C41B8_07852</name>
</gene>
<reference evidence="2 3" key="1">
    <citation type="submission" date="2013-03" db="EMBL/GenBank/DDBJ databases">
        <title>Salinisphaera hydrothermalis C41B8 Genome Sequencing.</title>
        <authorList>
            <person name="Li C."/>
            <person name="Lai Q."/>
            <person name="Shao Z."/>
        </authorList>
    </citation>
    <scope>NUCLEOTIDE SEQUENCE [LARGE SCALE GENOMIC DNA]</scope>
    <source>
        <strain evidence="2 3">C41B8</strain>
    </source>
</reference>
<dbReference type="AlphaFoldDB" id="A0A084IML0"/>
<proteinExistence type="predicted"/>
<keyword evidence="1" id="KW-0472">Membrane</keyword>
<dbReference type="PATRIC" id="fig|1304275.5.peg.1604"/>
<organism evidence="2 3">
    <name type="scientific">Salinisphaera hydrothermalis (strain C41B8)</name>
    <dbReference type="NCBI Taxonomy" id="1304275"/>
    <lineage>
        <taxon>Bacteria</taxon>
        <taxon>Pseudomonadati</taxon>
        <taxon>Pseudomonadota</taxon>
        <taxon>Gammaproteobacteria</taxon>
        <taxon>Salinisphaerales</taxon>
        <taxon>Salinisphaeraceae</taxon>
        <taxon>Salinisphaera</taxon>
    </lineage>
</organism>
<evidence type="ECO:0008006" key="4">
    <source>
        <dbReference type="Google" id="ProtNLM"/>
    </source>
</evidence>
<feature type="transmembrane region" description="Helical" evidence="1">
    <location>
        <begin position="89"/>
        <end position="109"/>
    </location>
</feature>
<dbReference type="EMBL" id="APNK01000008">
    <property type="protein sequence ID" value="KEZ77944.1"/>
    <property type="molecule type" value="Genomic_DNA"/>
</dbReference>
<evidence type="ECO:0000313" key="3">
    <source>
        <dbReference type="Proteomes" id="UP000028302"/>
    </source>
</evidence>